<dbReference type="GO" id="GO:0009089">
    <property type="term" value="P:lysine biosynthetic process via diaminopimelate"/>
    <property type="evidence" value="ECO:0007669"/>
    <property type="project" value="UniProtKB-UniPathway"/>
</dbReference>
<feature type="binding site" evidence="16">
    <location>
        <begin position="6"/>
        <end position="9"/>
    </location>
    <ligand>
        <name>ATP</name>
        <dbReference type="ChEBI" id="CHEBI:30616"/>
    </ligand>
</feature>
<dbReference type="SUPFAM" id="SSF55021">
    <property type="entry name" value="ACT-like"/>
    <property type="match status" value="2"/>
</dbReference>
<dbReference type="InterPro" id="IPR001048">
    <property type="entry name" value="Asp/Glu/Uridylate_kinase"/>
</dbReference>
<gene>
    <name evidence="21" type="ORF">EKH77_27360</name>
</gene>
<dbReference type="EMBL" id="CP034587">
    <property type="protein sequence ID" value="AZQ74435.1"/>
    <property type="molecule type" value="Genomic_DNA"/>
</dbReference>
<keyword evidence="13" id="KW-0220">Diaminopimelate biosynthesis</keyword>
<evidence type="ECO:0000256" key="14">
    <source>
        <dbReference type="ARBA" id="ARBA00023154"/>
    </source>
</evidence>
<dbReference type="NCBIfam" id="NF005154">
    <property type="entry name" value="PRK06635.1-2"/>
    <property type="match status" value="1"/>
</dbReference>
<keyword evidence="8 18" id="KW-0028">Amino-acid biosynthesis</keyword>
<dbReference type="InterPro" id="IPR036393">
    <property type="entry name" value="AceGlu_kinase-like_sf"/>
</dbReference>
<dbReference type="GO" id="GO:0005524">
    <property type="term" value="F:ATP binding"/>
    <property type="evidence" value="ECO:0007669"/>
    <property type="project" value="UniProtKB-KW"/>
</dbReference>
<evidence type="ECO:0000256" key="12">
    <source>
        <dbReference type="ARBA" id="ARBA00022840"/>
    </source>
</evidence>
<evidence type="ECO:0000256" key="16">
    <source>
        <dbReference type="PIRSR" id="PIRSR000726-1"/>
    </source>
</evidence>
<dbReference type="NCBIfam" id="TIGR00657">
    <property type="entry name" value="asp_kinases"/>
    <property type="match status" value="1"/>
</dbReference>
<dbReference type="Gene3D" id="3.30.2130.10">
    <property type="entry name" value="VC0802-like"/>
    <property type="match status" value="1"/>
</dbReference>
<evidence type="ECO:0000256" key="17">
    <source>
        <dbReference type="RuleBase" id="RU003448"/>
    </source>
</evidence>
<evidence type="ECO:0000256" key="18">
    <source>
        <dbReference type="RuleBase" id="RU004249"/>
    </source>
</evidence>
<comment type="function">
    <text evidence="1">Catalyzes the phosphorylation of the beta-carboxyl group of aspartic acid with ATP to yield 4-phospho-L-aspartate, which is involved in the branched biosynthetic pathway leading to the biosynthesis of amino acids lysine, threonine, isoleucine and methionine.</text>
</comment>
<dbReference type="InterPro" id="IPR054352">
    <property type="entry name" value="ACT_Aspartokinase"/>
</dbReference>
<evidence type="ECO:0000256" key="9">
    <source>
        <dbReference type="ARBA" id="ARBA00022679"/>
    </source>
</evidence>
<dbReference type="GO" id="GO:0004072">
    <property type="term" value="F:aspartate kinase activity"/>
    <property type="evidence" value="ECO:0007669"/>
    <property type="project" value="UniProtKB-EC"/>
</dbReference>
<keyword evidence="10 16" id="KW-0547">Nucleotide-binding</keyword>
<dbReference type="RefSeq" id="WP_126916937.1">
    <property type="nucleotide sequence ID" value="NZ_CP034587.1"/>
</dbReference>
<evidence type="ECO:0000313" key="22">
    <source>
        <dbReference type="Proteomes" id="UP000267900"/>
    </source>
</evidence>
<evidence type="ECO:0000313" key="21">
    <source>
        <dbReference type="EMBL" id="AZQ74435.1"/>
    </source>
</evidence>
<feature type="binding site" evidence="16">
    <location>
        <position position="184"/>
    </location>
    <ligand>
        <name>ATP</name>
        <dbReference type="ChEBI" id="CHEBI:30616"/>
    </ligand>
</feature>
<dbReference type="UniPathway" id="UPA00050">
    <property type="reaction ID" value="UER00461"/>
</dbReference>
<dbReference type="PROSITE" id="PS00324">
    <property type="entry name" value="ASPARTOKINASE"/>
    <property type="match status" value="1"/>
</dbReference>
<dbReference type="GO" id="GO:0019877">
    <property type="term" value="P:diaminopimelate biosynthetic process"/>
    <property type="evidence" value="ECO:0007669"/>
    <property type="project" value="UniProtKB-KW"/>
</dbReference>
<keyword evidence="12 16" id="KW-0067">ATP-binding</keyword>
<keyword evidence="9 17" id="KW-0808">Transferase</keyword>
<protein>
    <recommendedName>
        <fullName evidence="7 17">Aspartokinase</fullName>
        <ecNumber evidence="6 17">2.7.2.4</ecNumber>
    </recommendedName>
</protein>
<dbReference type="OrthoDB" id="9799110at2"/>
<evidence type="ECO:0000259" key="19">
    <source>
        <dbReference type="Pfam" id="PF00696"/>
    </source>
</evidence>
<evidence type="ECO:0000256" key="5">
    <source>
        <dbReference type="ARBA" id="ARBA00010122"/>
    </source>
</evidence>
<dbReference type="FunFam" id="3.40.1160.10:FF:000002">
    <property type="entry name" value="Aspartokinase"/>
    <property type="match status" value="1"/>
</dbReference>
<dbReference type="Pfam" id="PF00696">
    <property type="entry name" value="AA_kinase"/>
    <property type="match status" value="1"/>
</dbReference>
<dbReference type="EC" id="2.7.2.4" evidence="6 17"/>
<dbReference type="UniPathway" id="UPA00051">
    <property type="reaction ID" value="UER00462"/>
</dbReference>
<evidence type="ECO:0000256" key="11">
    <source>
        <dbReference type="ARBA" id="ARBA00022777"/>
    </source>
</evidence>
<dbReference type="NCBIfam" id="NF005155">
    <property type="entry name" value="PRK06635.1-4"/>
    <property type="match status" value="1"/>
</dbReference>
<evidence type="ECO:0000256" key="6">
    <source>
        <dbReference type="ARBA" id="ARBA00013059"/>
    </source>
</evidence>
<dbReference type="InterPro" id="IPR001341">
    <property type="entry name" value="Asp_kinase"/>
</dbReference>
<evidence type="ECO:0000256" key="1">
    <source>
        <dbReference type="ARBA" id="ARBA00002843"/>
    </source>
</evidence>
<evidence type="ECO:0000256" key="3">
    <source>
        <dbReference type="ARBA" id="ARBA00004986"/>
    </source>
</evidence>
<evidence type="ECO:0000256" key="8">
    <source>
        <dbReference type="ARBA" id="ARBA00022605"/>
    </source>
</evidence>
<name>A0A3S9PQ81_STRLT</name>
<sequence length="417" mass="43341">MLIVQKYGGSSLEDTDRIRSIAGRILEAHRSGHEIVAVCSAMGDTSDELIDLAGRVSGAPPAREMDMLLTAGERVSNALMAMAIRDLGGDARSLSGAQAGIFTDASYGGARIVRVTPVRVRQVLDQGAVALVAGFQGLSRDTDDTTTLGRGGSDVTAVALAAALKADMCEIYTDVDGVFSADPRIVPGARPLAAISSEEMLEMAATGAKVLMPRCVEYARRHGVDIRVRSSFTDRPGTLVSDAVEGAAVEGSYVTGVTHTRSLARIAVAEVADDPAAAAEVLGLLATAGIFVDMVQHIPAGPRSGLVFTVPAGDGPRTVELLERHRERIGCGPTRCDTGMGMVSLVGAAIRSDPGVLATLYRTLAEAGIGVRTVSVSEIRVSVLCLDDRLDDAVRALHRSFGLDAAGEAVVHAGTGR</sequence>
<dbReference type="CDD" id="cd04261">
    <property type="entry name" value="AAK_AKii-LysC-BS"/>
    <property type="match status" value="1"/>
</dbReference>
<dbReference type="CDD" id="cd04913">
    <property type="entry name" value="ACT_AKii-LysC-BS-like_1"/>
    <property type="match status" value="1"/>
</dbReference>
<proteinExistence type="inferred from homology"/>
<dbReference type="AlphaFoldDB" id="A0A3S9PQ81"/>
<dbReference type="UniPathway" id="UPA00034">
    <property type="reaction ID" value="UER00015"/>
</dbReference>
<dbReference type="Proteomes" id="UP000267900">
    <property type="component" value="Chromosome"/>
</dbReference>
<dbReference type="PANTHER" id="PTHR21499">
    <property type="entry name" value="ASPARTATE KINASE"/>
    <property type="match status" value="1"/>
</dbReference>
<dbReference type="Gene3D" id="3.40.1160.10">
    <property type="entry name" value="Acetylglutamate kinase-like"/>
    <property type="match status" value="1"/>
</dbReference>
<feature type="binding site" evidence="16">
    <location>
        <begin position="173"/>
        <end position="174"/>
    </location>
    <ligand>
        <name>ATP</name>
        <dbReference type="ChEBI" id="CHEBI:30616"/>
    </ligand>
</feature>
<dbReference type="SUPFAM" id="SSF53633">
    <property type="entry name" value="Carbamate kinase-like"/>
    <property type="match status" value="1"/>
</dbReference>
<feature type="binding site" evidence="16">
    <location>
        <begin position="209"/>
        <end position="210"/>
    </location>
    <ligand>
        <name>ATP</name>
        <dbReference type="ChEBI" id="CHEBI:30616"/>
    </ligand>
</feature>
<evidence type="ECO:0000256" key="10">
    <source>
        <dbReference type="ARBA" id="ARBA00022741"/>
    </source>
</evidence>
<evidence type="ECO:0000256" key="13">
    <source>
        <dbReference type="ARBA" id="ARBA00022915"/>
    </source>
</evidence>
<feature type="domain" description="Aspartate/glutamate/uridylate kinase" evidence="19">
    <location>
        <begin position="1"/>
        <end position="230"/>
    </location>
</feature>
<dbReference type="GO" id="GO:0009088">
    <property type="term" value="P:threonine biosynthetic process"/>
    <property type="evidence" value="ECO:0007669"/>
    <property type="project" value="UniProtKB-UniPathway"/>
</dbReference>
<organism evidence="21 22">
    <name type="scientific">Streptomyces luteoverticillatus</name>
    <name type="common">Streptoverticillium luteoverticillatus</name>
    <dbReference type="NCBI Taxonomy" id="66425"/>
    <lineage>
        <taxon>Bacteria</taxon>
        <taxon>Bacillati</taxon>
        <taxon>Actinomycetota</taxon>
        <taxon>Actinomycetes</taxon>
        <taxon>Kitasatosporales</taxon>
        <taxon>Streptomycetaceae</taxon>
        <taxon>Streptomyces</taxon>
    </lineage>
</organism>
<comment type="pathway">
    <text evidence="3 18">Amino-acid biosynthesis; L-methionine biosynthesis via de novo pathway; L-homoserine from L-aspartate: step 1/3.</text>
</comment>
<evidence type="ECO:0000256" key="4">
    <source>
        <dbReference type="ARBA" id="ARBA00005139"/>
    </source>
</evidence>
<dbReference type="CDD" id="cd04936">
    <property type="entry name" value="ACT_AKii-LysC-BS-like_2"/>
    <property type="match status" value="1"/>
</dbReference>
<dbReference type="Pfam" id="PF22468">
    <property type="entry name" value="ACT_9"/>
    <property type="match status" value="1"/>
</dbReference>
<dbReference type="InterPro" id="IPR018042">
    <property type="entry name" value="Aspartate_kinase_CS"/>
</dbReference>
<keyword evidence="14" id="KW-0457">Lysine biosynthesis</keyword>
<dbReference type="PANTHER" id="PTHR21499:SF3">
    <property type="entry name" value="ASPARTOKINASE"/>
    <property type="match status" value="1"/>
</dbReference>
<dbReference type="GO" id="GO:0009090">
    <property type="term" value="P:homoserine biosynthetic process"/>
    <property type="evidence" value="ECO:0007669"/>
    <property type="project" value="TreeGrafter"/>
</dbReference>
<dbReference type="InterPro" id="IPR041740">
    <property type="entry name" value="AKii-LysC-BS"/>
</dbReference>
<feature type="binding site" evidence="16">
    <location>
        <position position="73"/>
    </location>
    <ligand>
        <name>substrate</name>
    </ligand>
</feature>
<feature type="domain" description="Aspartokinase ACT" evidence="20">
    <location>
        <begin position="343"/>
        <end position="401"/>
    </location>
</feature>
<comment type="similarity">
    <text evidence="5 17">Belongs to the aspartokinase family.</text>
</comment>
<evidence type="ECO:0000259" key="20">
    <source>
        <dbReference type="Pfam" id="PF22468"/>
    </source>
</evidence>
<keyword evidence="22" id="KW-1185">Reference proteome</keyword>
<comment type="catalytic activity">
    <reaction evidence="15 17">
        <text>L-aspartate + ATP = 4-phospho-L-aspartate + ADP</text>
        <dbReference type="Rhea" id="RHEA:23776"/>
        <dbReference type="ChEBI" id="CHEBI:29991"/>
        <dbReference type="ChEBI" id="CHEBI:30616"/>
        <dbReference type="ChEBI" id="CHEBI:57535"/>
        <dbReference type="ChEBI" id="CHEBI:456216"/>
        <dbReference type="EC" id="2.7.2.4"/>
    </reaction>
</comment>
<dbReference type="GO" id="GO:0005829">
    <property type="term" value="C:cytosol"/>
    <property type="evidence" value="ECO:0007669"/>
    <property type="project" value="TreeGrafter"/>
</dbReference>
<dbReference type="InterPro" id="IPR045865">
    <property type="entry name" value="ACT-like_dom_sf"/>
</dbReference>
<accession>A0A3S9PQ81</accession>
<evidence type="ECO:0000256" key="2">
    <source>
        <dbReference type="ARBA" id="ARBA00004766"/>
    </source>
</evidence>
<dbReference type="InterPro" id="IPR005260">
    <property type="entry name" value="Asp_kin_monofn"/>
</dbReference>
<evidence type="ECO:0000256" key="7">
    <source>
        <dbReference type="ARBA" id="ARBA00016273"/>
    </source>
</evidence>
<keyword evidence="11 17" id="KW-0418">Kinase</keyword>
<dbReference type="PIRSF" id="PIRSF000726">
    <property type="entry name" value="Asp_kin"/>
    <property type="match status" value="1"/>
</dbReference>
<reference evidence="21 22" key="1">
    <citation type="submission" date="2018-12" db="EMBL/GenBank/DDBJ databases">
        <title>The whole draft genome of Streptomyce luteoverticillatus CGMCC 15060.</title>
        <authorList>
            <person name="Feng Z."/>
            <person name="Chen G."/>
            <person name="Zhang J."/>
            <person name="Zhu H."/>
            <person name="Yu X."/>
            <person name="Zhang W."/>
            <person name="Zhang X."/>
        </authorList>
    </citation>
    <scope>NUCLEOTIDE SEQUENCE [LARGE SCALE GENOMIC DNA]</scope>
    <source>
        <strain evidence="21 22">CGMCC 15060</strain>
    </source>
</reference>
<comment type="pathway">
    <text evidence="2 18">Amino-acid biosynthesis; L-lysine biosynthesis via DAP pathway; (S)-tetrahydrodipicolinate from L-aspartate: step 1/4.</text>
</comment>
<evidence type="ECO:0000256" key="15">
    <source>
        <dbReference type="ARBA" id="ARBA00047872"/>
    </source>
</evidence>
<comment type="pathway">
    <text evidence="4 18">Amino-acid biosynthesis; L-threonine biosynthesis; L-threonine from L-aspartate: step 1/5.</text>
</comment>